<sequence>AVDAAAAAAAASRLAATISPIRMRPIAGRPMSASAALVSASSSAAFAALYGDGEAVALTARVEALAEQLSFLSDALGVPLGRKARPSQTRATRGGDDGGGGNGDEGQPAVSGMPDPGEEERATSGGELLTSAGQGDGAAAVAHGGNMPGSATGHGSDGGGNAENAGGTATTELDGINLSLPSLVQRIQQLEAAVHSIAAGQQALAAAAAVTTTTTAGGSASAAAQKGHGTSSAVQPRSSLAPAPAVTAAAIQGLVDAAVADLRLRLRLVEHEVPLMARSFEVKALKRMLQDTTAATAANTSTVPVNGPAAPLGMFDSSGRTGGGAVGLPQPLTKIRANGSSRGGGGGGGGGLPPALEVQISKRLNALELAVTTVDERGRALEQRWSTLELKWGSTSKDSQGDLPRLQATVSQLAKDVQRLSLVQSNSPGGGGGDDDGGGGGGINESRSRISRSRGGMSLASSALGGVSFAGINASSMAEVVNVEISGIAHDLAVAAHEELQRTRDGPLPDGTQDGLPTPAAVANREAALARLRRKPLEVAAHVELLESVKLHLDRLLRRATSCTTDRLVLLAAMSAMRVKLLENEAEAFREQIIAVFRSLERAFTALVKLQEAVASKSSATAVGQLATMLQDVSAGLATLAAHAAIRDSPITGPIAPRSTGSVAAAAAMSAANAAVEQARRRQGSAGSNDVAAAAAAAASGGSLSLPTALASGPLEDALSLISRVPSPTTVMRPASPVRLSGPGINTAINRQHAAAARGAGAGGSGAAGGGGGVRLISTAGSPVVTVLNQSW</sequence>
<evidence type="ECO:0000313" key="2">
    <source>
        <dbReference type="EMBL" id="GIM06668.1"/>
    </source>
</evidence>
<proteinExistence type="predicted"/>
<name>A0A8J4LRU8_9CHLO</name>
<feature type="region of interest" description="Disordered" evidence="1">
    <location>
        <begin position="82"/>
        <end position="168"/>
    </location>
</feature>
<feature type="non-terminal residue" evidence="2">
    <location>
        <position position="1"/>
    </location>
</feature>
<dbReference type="EMBL" id="BNCQ01000022">
    <property type="protein sequence ID" value="GIM06668.1"/>
    <property type="molecule type" value="Genomic_DNA"/>
</dbReference>
<accession>A0A8J4LRU8</accession>
<dbReference type="AlphaFoldDB" id="A0A8J4LRU8"/>
<evidence type="ECO:0000313" key="3">
    <source>
        <dbReference type="Proteomes" id="UP000722791"/>
    </source>
</evidence>
<evidence type="ECO:0000256" key="1">
    <source>
        <dbReference type="SAM" id="MobiDB-lite"/>
    </source>
</evidence>
<feature type="region of interest" description="Disordered" evidence="1">
    <location>
        <begin position="422"/>
        <end position="454"/>
    </location>
</feature>
<organism evidence="2 3">
    <name type="scientific">Volvox reticuliferus</name>
    <dbReference type="NCBI Taxonomy" id="1737510"/>
    <lineage>
        <taxon>Eukaryota</taxon>
        <taxon>Viridiplantae</taxon>
        <taxon>Chlorophyta</taxon>
        <taxon>core chlorophytes</taxon>
        <taxon>Chlorophyceae</taxon>
        <taxon>CS clade</taxon>
        <taxon>Chlamydomonadales</taxon>
        <taxon>Volvocaceae</taxon>
        <taxon>Volvox</taxon>
    </lineage>
</organism>
<comment type="caution">
    <text evidence="2">The sequence shown here is derived from an EMBL/GenBank/DDBJ whole genome shotgun (WGS) entry which is preliminary data.</text>
</comment>
<gene>
    <name evidence="2" type="ORF">Vretimale_10927</name>
</gene>
<dbReference type="Proteomes" id="UP000722791">
    <property type="component" value="Unassembled WGS sequence"/>
</dbReference>
<protein>
    <submittedName>
        <fullName evidence="2">Uncharacterized protein</fullName>
    </submittedName>
</protein>
<feature type="compositionally biased region" description="Gly residues" evidence="1">
    <location>
        <begin position="428"/>
        <end position="443"/>
    </location>
</feature>
<reference evidence="2" key="1">
    <citation type="journal article" date="2021" name="Proc. Natl. Acad. Sci. U.S.A.">
        <title>Three genomes in the algal genus Volvox reveal the fate of a haploid sex-determining region after a transition to homothallism.</title>
        <authorList>
            <person name="Yamamoto K."/>
            <person name="Hamaji T."/>
            <person name="Kawai-Toyooka H."/>
            <person name="Matsuzaki R."/>
            <person name="Takahashi F."/>
            <person name="Nishimura Y."/>
            <person name="Kawachi M."/>
            <person name="Noguchi H."/>
            <person name="Minakuchi Y."/>
            <person name="Umen J.G."/>
            <person name="Toyoda A."/>
            <person name="Nozaki H."/>
        </authorList>
    </citation>
    <scope>NUCLEOTIDE SEQUENCE</scope>
    <source>
        <strain evidence="2">NIES-3785</strain>
    </source>
</reference>